<feature type="region of interest" description="Disordered" evidence="1">
    <location>
        <begin position="178"/>
        <end position="304"/>
    </location>
</feature>
<feature type="compositionally biased region" description="Polar residues" evidence="1">
    <location>
        <begin position="45"/>
        <end position="56"/>
    </location>
</feature>
<evidence type="ECO:0000313" key="2">
    <source>
        <dbReference type="EMBL" id="GFO24089.1"/>
    </source>
</evidence>
<protein>
    <submittedName>
        <fullName evidence="2">Uncharacterized protein</fullName>
    </submittedName>
</protein>
<feature type="compositionally biased region" description="Acidic residues" evidence="1">
    <location>
        <begin position="252"/>
        <end position="276"/>
    </location>
</feature>
<dbReference type="Proteomes" id="UP000735302">
    <property type="component" value="Unassembled WGS sequence"/>
</dbReference>
<dbReference type="AlphaFoldDB" id="A0AAV4C083"/>
<evidence type="ECO:0000313" key="3">
    <source>
        <dbReference type="Proteomes" id="UP000735302"/>
    </source>
</evidence>
<feature type="compositionally biased region" description="Basic residues" evidence="1">
    <location>
        <begin position="636"/>
        <end position="652"/>
    </location>
</feature>
<gene>
    <name evidence="2" type="ORF">PoB_005059400</name>
</gene>
<dbReference type="EMBL" id="BLXT01005595">
    <property type="protein sequence ID" value="GFO24089.1"/>
    <property type="molecule type" value="Genomic_DNA"/>
</dbReference>
<name>A0AAV4C083_9GAST</name>
<feature type="compositionally biased region" description="Polar residues" evidence="1">
    <location>
        <begin position="622"/>
        <end position="633"/>
    </location>
</feature>
<comment type="caution">
    <text evidence="2">The sequence shown here is derived from an EMBL/GenBank/DDBJ whole genome shotgun (WGS) entry which is preliminary data.</text>
</comment>
<feature type="compositionally biased region" description="Basic and acidic residues" evidence="1">
    <location>
        <begin position="207"/>
        <end position="240"/>
    </location>
</feature>
<feature type="compositionally biased region" description="Basic residues" evidence="1">
    <location>
        <begin position="1"/>
        <end position="15"/>
    </location>
</feature>
<sequence length="652" mass="72332">MATRRRRLRKRRRTTAQKSDLSRPSSSSSGSVLPMVHRPIKSSDKSLSLNANVQSGRESKQDAGTFDPDSDPYHAHLHSSLQAFRARKWRPLTPDQVPQPVVTRCRPFSLRPRSSLGLRATEISSRPCTPAPPSHPSQRRPCSASDLLLQKRSDTPLVNHGPFDMLSPRVLAHLVTDPRPLTPLSTYGDVIDDGMSRRKKKKAKGNTMDKDGNVVHDGKRVKDAETETDPSHVDGNEGGKKHANGIARGELENDTDDDDSSSSEDDDDDDDNDSISELERGKEPPVDKNRRAPDLHLRPERLDHIYTPENKRDYAKRFDFDASKCEIPAYEFESPVGPPYNKINFRLHAREGTDWRHTNYAIGADVPSDLVAMFDRLLEMEKRQIETEEWEDKRMKQVATAAAVAAARRRAASRRLASGKPIWRGAGAVNTTYNNSFSGGWDINSNCNSSSSNVINSKRCCHSCLQQACVGDCPEKRMAASHATAVCSKCHQTLCTGTCSETQYDQRMRQPRGEVDAPENVSHAKYPGHKNCKSCQRRHNAKFINANNLVLGRPSSAFATFSRGKGSAKPKDLRPKSALDLSDGLSKGIEKLGIDPLQPIPPTSEKPPRPHSRAGLIPGKTYHSNLSRSLTELSSKRRRSAKAKKKVSVPSS</sequence>
<feature type="region of interest" description="Disordered" evidence="1">
    <location>
        <begin position="117"/>
        <end position="143"/>
    </location>
</feature>
<feature type="region of interest" description="Disordered" evidence="1">
    <location>
        <begin position="561"/>
        <end position="652"/>
    </location>
</feature>
<dbReference type="PANTHER" id="PTHR22145">
    <property type="entry name" value="SI:CH211-266K22.6"/>
    <property type="match status" value="1"/>
</dbReference>
<accession>A0AAV4C083</accession>
<proteinExistence type="predicted"/>
<dbReference type="PANTHER" id="PTHR22145:SF2">
    <property type="entry name" value="SI:CH211-266K22.6"/>
    <property type="match status" value="1"/>
</dbReference>
<feature type="compositionally biased region" description="Low complexity" evidence="1">
    <location>
        <begin position="22"/>
        <end position="31"/>
    </location>
</feature>
<dbReference type="InterPro" id="IPR029266">
    <property type="entry name" value="FAM217"/>
</dbReference>
<reference evidence="2 3" key="1">
    <citation type="journal article" date="2021" name="Elife">
        <title>Chloroplast acquisition without the gene transfer in kleptoplastic sea slugs, Plakobranchus ocellatus.</title>
        <authorList>
            <person name="Maeda T."/>
            <person name="Takahashi S."/>
            <person name="Yoshida T."/>
            <person name="Shimamura S."/>
            <person name="Takaki Y."/>
            <person name="Nagai Y."/>
            <person name="Toyoda A."/>
            <person name="Suzuki Y."/>
            <person name="Arimoto A."/>
            <person name="Ishii H."/>
            <person name="Satoh N."/>
            <person name="Nishiyama T."/>
            <person name="Hasebe M."/>
            <person name="Maruyama T."/>
            <person name="Minagawa J."/>
            <person name="Obokata J."/>
            <person name="Shigenobu S."/>
        </authorList>
    </citation>
    <scope>NUCLEOTIDE SEQUENCE [LARGE SCALE GENOMIC DNA]</scope>
</reference>
<evidence type="ECO:0000256" key="1">
    <source>
        <dbReference type="SAM" id="MobiDB-lite"/>
    </source>
</evidence>
<keyword evidence="3" id="KW-1185">Reference proteome</keyword>
<organism evidence="2 3">
    <name type="scientific">Plakobranchus ocellatus</name>
    <dbReference type="NCBI Taxonomy" id="259542"/>
    <lineage>
        <taxon>Eukaryota</taxon>
        <taxon>Metazoa</taxon>
        <taxon>Spiralia</taxon>
        <taxon>Lophotrochozoa</taxon>
        <taxon>Mollusca</taxon>
        <taxon>Gastropoda</taxon>
        <taxon>Heterobranchia</taxon>
        <taxon>Euthyneura</taxon>
        <taxon>Panpulmonata</taxon>
        <taxon>Sacoglossa</taxon>
        <taxon>Placobranchoidea</taxon>
        <taxon>Plakobranchidae</taxon>
        <taxon>Plakobranchus</taxon>
    </lineage>
</organism>
<feature type="compositionally biased region" description="Basic and acidic residues" evidence="1">
    <location>
        <begin position="277"/>
        <end position="304"/>
    </location>
</feature>
<feature type="region of interest" description="Disordered" evidence="1">
    <location>
        <begin position="1"/>
        <end position="74"/>
    </location>
</feature>